<dbReference type="EMBL" id="BGZK01001294">
    <property type="protein sequence ID" value="GBP76590.1"/>
    <property type="molecule type" value="Genomic_DNA"/>
</dbReference>
<dbReference type="AlphaFoldDB" id="A0A4C1YN96"/>
<protein>
    <submittedName>
        <fullName evidence="2">Uncharacterized protein</fullName>
    </submittedName>
</protein>
<evidence type="ECO:0000313" key="3">
    <source>
        <dbReference type="Proteomes" id="UP000299102"/>
    </source>
</evidence>
<proteinExistence type="predicted"/>
<feature type="region of interest" description="Disordered" evidence="1">
    <location>
        <begin position="1"/>
        <end position="31"/>
    </location>
</feature>
<sequence length="197" mass="22625">MSTTALLRHDLPQSFRSELRSAPPPWVRPAGDRRRQCDNNVCGRRLNVRREARNQCQRLNRPRLGEMRSINHHPRPRCFDDFAFYLYGAVNITRGHRPLIAADAHPRPFYVGNSAVALIFHGWIRAIQWTTWLQQNKKGSFDHTLTEYGREVAASTVALRQRSENSGGPLPFFSAPSARSPSIIYPNSSQQFVPTFW</sequence>
<reference evidence="2 3" key="1">
    <citation type="journal article" date="2019" name="Commun. Biol.">
        <title>The bagworm genome reveals a unique fibroin gene that provides high tensile strength.</title>
        <authorList>
            <person name="Kono N."/>
            <person name="Nakamura H."/>
            <person name="Ohtoshi R."/>
            <person name="Tomita M."/>
            <person name="Numata K."/>
            <person name="Arakawa K."/>
        </authorList>
    </citation>
    <scope>NUCLEOTIDE SEQUENCE [LARGE SCALE GENOMIC DNA]</scope>
</reference>
<evidence type="ECO:0000256" key="1">
    <source>
        <dbReference type="SAM" id="MobiDB-lite"/>
    </source>
</evidence>
<accession>A0A4C1YN96</accession>
<gene>
    <name evidence="2" type="ORF">EVAR_58106_1</name>
</gene>
<comment type="caution">
    <text evidence="2">The sequence shown here is derived from an EMBL/GenBank/DDBJ whole genome shotgun (WGS) entry which is preliminary data.</text>
</comment>
<dbReference type="Proteomes" id="UP000299102">
    <property type="component" value="Unassembled WGS sequence"/>
</dbReference>
<name>A0A4C1YN96_EUMVA</name>
<organism evidence="2 3">
    <name type="scientific">Eumeta variegata</name>
    <name type="common">Bagworm moth</name>
    <name type="synonym">Eumeta japonica</name>
    <dbReference type="NCBI Taxonomy" id="151549"/>
    <lineage>
        <taxon>Eukaryota</taxon>
        <taxon>Metazoa</taxon>
        <taxon>Ecdysozoa</taxon>
        <taxon>Arthropoda</taxon>
        <taxon>Hexapoda</taxon>
        <taxon>Insecta</taxon>
        <taxon>Pterygota</taxon>
        <taxon>Neoptera</taxon>
        <taxon>Endopterygota</taxon>
        <taxon>Lepidoptera</taxon>
        <taxon>Glossata</taxon>
        <taxon>Ditrysia</taxon>
        <taxon>Tineoidea</taxon>
        <taxon>Psychidae</taxon>
        <taxon>Oiketicinae</taxon>
        <taxon>Eumeta</taxon>
    </lineage>
</organism>
<keyword evidence="3" id="KW-1185">Reference proteome</keyword>
<evidence type="ECO:0000313" key="2">
    <source>
        <dbReference type="EMBL" id="GBP76590.1"/>
    </source>
</evidence>